<keyword evidence="2" id="KW-0156">Chromatin regulator</keyword>
<evidence type="ECO:0000256" key="1">
    <source>
        <dbReference type="ARBA" id="ARBA00004123"/>
    </source>
</evidence>
<dbReference type="Pfam" id="PF05712">
    <property type="entry name" value="MRG"/>
    <property type="match status" value="1"/>
</dbReference>
<dbReference type="GO" id="GO:0000123">
    <property type="term" value="C:histone acetyltransferase complex"/>
    <property type="evidence" value="ECO:0007669"/>
    <property type="project" value="TreeGrafter"/>
</dbReference>
<comment type="caution">
    <text evidence="9">The sequence shown here is derived from an EMBL/GenBank/DDBJ whole genome shotgun (WGS) entry which is preliminary data.</text>
</comment>
<dbReference type="EMBL" id="JAUHHV010000004">
    <property type="protein sequence ID" value="KAK1427460.1"/>
    <property type="molecule type" value="Genomic_DNA"/>
</dbReference>
<evidence type="ECO:0000313" key="10">
    <source>
        <dbReference type="Proteomes" id="UP001229421"/>
    </source>
</evidence>
<evidence type="ECO:0000256" key="5">
    <source>
        <dbReference type="ARBA" id="ARBA00023242"/>
    </source>
</evidence>
<feature type="region of interest" description="Disordered" evidence="6">
    <location>
        <begin position="122"/>
        <end position="150"/>
    </location>
</feature>
<evidence type="ECO:0000259" key="8">
    <source>
        <dbReference type="Pfam" id="PF22732"/>
    </source>
</evidence>
<name>A0AAD8KQE7_TARER</name>
<dbReference type="Proteomes" id="UP001229421">
    <property type="component" value="Unassembled WGS sequence"/>
</dbReference>
<comment type="subcellular location">
    <subcellularLocation>
        <location evidence="1">Nucleus</location>
    </subcellularLocation>
</comment>
<dbReference type="PROSITE" id="PS51640">
    <property type="entry name" value="MRG"/>
    <property type="match status" value="1"/>
</dbReference>
<evidence type="ECO:0000256" key="4">
    <source>
        <dbReference type="ARBA" id="ARBA00023163"/>
    </source>
</evidence>
<dbReference type="SUPFAM" id="SSF54160">
    <property type="entry name" value="Chromo domain-like"/>
    <property type="match status" value="1"/>
</dbReference>
<dbReference type="PANTHER" id="PTHR10880">
    <property type="entry name" value="MORTALITY FACTOR 4-LIKE PROTEIN"/>
    <property type="match status" value="1"/>
</dbReference>
<feature type="domain" description="MRG" evidence="7">
    <location>
        <begin position="141"/>
        <end position="304"/>
    </location>
</feature>
<protein>
    <recommendedName>
        <fullName evidence="11">MRG domain-containing protein</fullName>
    </recommendedName>
</protein>
<feature type="domain" description="MSL3 chromodomain-like" evidence="8">
    <location>
        <begin position="51"/>
        <end position="115"/>
    </location>
</feature>
<evidence type="ECO:0000313" key="9">
    <source>
        <dbReference type="EMBL" id="KAK1427460.1"/>
    </source>
</evidence>
<evidence type="ECO:0008006" key="11">
    <source>
        <dbReference type="Google" id="ProtNLM"/>
    </source>
</evidence>
<evidence type="ECO:0000256" key="3">
    <source>
        <dbReference type="ARBA" id="ARBA00023015"/>
    </source>
</evidence>
<dbReference type="GO" id="GO:0006325">
    <property type="term" value="P:chromatin organization"/>
    <property type="evidence" value="ECO:0007669"/>
    <property type="project" value="UniProtKB-KW"/>
</dbReference>
<evidence type="ECO:0000256" key="2">
    <source>
        <dbReference type="ARBA" id="ARBA00022853"/>
    </source>
</evidence>
<dbReference type="InterPro" id="IPR038217">
    <property type="entry name" value="MRG_C_sf"/>
</dbReference>
<dbReference type="PIRSF" id="PIRSF038133">
    <property type="entry name" value="HAT_Nua4_EAF3/MRG15"/>
    <property type="match status" value="1"/>
</dbReference>
<dbReference type="InterPro" id="IPR053820">
    <property type="entry name" value="MSL3_chromo-like"/>
</dbReference>
<dbReference type="Gene3D" id="2.30.30.140">
    <property type="match status" value="1"/>
</dbReference>
<evidence type="ECO:0000259" key="7">
    <source>
        <dbReference type="Pfam" id="PF05712"/>
    </source>
</evidence>
<keyword evidence="10" id="KW-1185">Reference proteome</keyword>
<sequence length="313" mass="35801">MRTSNAATTDDDDDDASATISDDDAATETDTDGVSKDDVVESLPPLKSPPFVQGEKVLAYHSRRIYEAKVLEVDSTKERFFVHYQGWSKNWDEWVVMDRLMRHNKENLEKQKALDKEHPLGRAGRAFHLKPKNPNVTRGKKRKRSSKGTASYEKLVDVQIPPPLKKHLVSYCEYITHMGKLVKLPCIPNVDEILKLYLEHQLNKGDRVSEEILSGLQCYFDKALPVMLLYKGERQQYKEATANGISPSKVYGAEHLLRLFVKLPEILCHANIDEATLTDLQHRLQDILKFLQKKQSLFFLSTYETPNGSCKIE</sequence>
<accession>A0AAD8KQE7</accession>
<dbReference type="FunFam" id="1.10.274.30:FF:000005">
    <property type="entry name" value="Chromatin modification-related protein EAF3"/>
    <property type="match status" value="1"/>
</dbReference>
<dbReference type="Gene3D" id="1.10.274.30">
    <property type="entry name" value="MRG domain"/>
    <property type="match status" value="1"/>
</dbReference>
<keyword evidence="3" id="KW-0805">Transcription regulation</keyword>
<keyword evidence="4" id="KW-0804">Transcription</keyword>
<dbReference type="InterPro" id="IPR016197">
    <property type="entry name" value="Chromo-like_dom_sf"/>
</dbReference>
<dbReference type="GO" id="GO:0006355">
    <property type="term" value="P:regulation of DNA-templated transcription"/>
    <property type="evidence" value="ECO:0007669"/>
    <property type="project" value="InterPro"/>
</dbReference>
<evidence type="ECO:0000256" key="6">
    <source>
        <dbReference type="SAM" id="MobiDB-lite"/>
    </source>
</evidence>
<gene>
    <name evidence="9" type="ORF">QVD17_16146</name>
</gene>
<dbReference type="GO" id="GO:1990841">
    <property type="term" value="F:promoter-specific chromatin binding"/>
    <property type="evidence" value="ECO:0007669"/>
    <property type="project" value="UniProtKB-ARBA"/>
</dbReference>
<keyword evidence="5" id="KW-0539">Nucleus</keyword>
<feature type="region of interest" description="Disordered" evidence="6">
    <location>
        <begin position="1"/>
        <end position="47"/>
    </location>
</feature>
<dbReference type="Pfam" id="PF22732">
    <property type="entry name" value="MSL3_chromo-like"/>
    <property type="match status" value="1"/>
</dbReference>
<dbReference type="PANTHER" id="PTHR10880:SF44">
    <property type="entry name" value="PROTEIN MRG2"/>
    <property type="match status" value="1"/>
</dbReference>
<dbReference type="AlphaFoldDB" id="A0AAD8KQE7"/>
<dbReference type="GO" id="GO:0048586">
    <property type="term" value="P:regulation of long-day photoperiodism, flowering"/>
    <property type="evidence" value="ECO:0007669"/>
    <property type="project" value="UniProtKB-ARBA"/>
</dbReference>
<dbReference type="InterPro" id="IPR026541">
    <property type="entry name" value="MRG_dom"/>
</dbReference>
<dbReference type="GO" id="GO:0005634">
    <property type="term" value="C:nucleus"/>
    <property type="evidence" value="ECO:0007669"/>
    <property type="project" value="UniProtKB-SubCell"/>
</dbReference>
<proteinExistence type="predicted"/>
<dbReference type="InterPro" id="IPR008676">
    <property type="entry name" value="MRG"/>
</dbReference>
<feature type="compositionally biased region" description="Acidic residues" evidence="6">
    <location>
        <begin position="9"/>
        <end position="31"/>
    </location>
</feature>
<organism evidence="9 10">
    <name type="scientific">Tagetes erecta</name>
    <name type="common">African marigold</name>
    <dbReference type="NCBI Taxonomy" id="13708"/>
    <lineage>
        <taxon>Eukaryota</taxon>
        <taxon>Viridiplantae</taxon>
        <taxon>Streptophyta</taxon>
        <taxon>Embryophyta</taxon>
        <taxon>Tracheophyta</taxon>
        <taxon>Spermatophyta</taxon>
        <taxon>Magnoliopsida</taxon>
        <taxon>eudicotyledons</taxon>
        <taxon>Gunneridae</taxon>
        <taxon>Pentapetalae</taxon>
        <taxon>asterids</taxon>
        <taxon>campanulids</taxon>
        <taxon>Asterales</taxon>
        <taxon>Asteraceae</taxon>
        <taxon>Asteroideae</taxon>
        <taxon>Heliantheae alliance</taxon>
        <taxon>Tageteae</taxon>
        <taxon>Tagetes</taxon>
    </lineage>
</organism>
<reference evidence="9" key="1">
    <citation type="journal article" date="2023" name="bioRxiv">
        <title>Improved chromosome-level genome assembly for marigold (Tagetes erecta).</title>
        <authorList>
            <person name="Jiang F."/>
            <person name="Yuan L."/>
            <person name="Wang S."/>
            <person name="Wang H."/>
            <person name="Xu D."/>
            <person name="Wang A."/>
            <person name="Fan W."/>
        </authorList>
    </citation>
    <scope>NUCLEOTIDE SEQUENCE</scope>
    <source>
        <strain evidence="9">WSJ</strain>
        <tissue evidence="9">Leaf</tissue>
    </source>
</reference>